<dbReference type="Gene3D" id="3.90.1720.60">
    <property type="match status" value="1"/>
</dbReference>
<evidence type="ECO:0008006" key="6">
    <source>
        <dbReference type="Google" id="ProtNLM"/>
    </source>
</evidence>
<dbReference type="NCBIfam" id="TIGR01665">
    <property type="entry name" value="put_anti_recept"/>
    <property type="match status" value="1"/>
</dbReference>
<dbReference type="RefSeq" id="WP_067484913.1">
    <property type="nucleotide sequence ID" value="NZ_JARQAN010000009.1"/>
</dbReference>
<dbReference type="Pfam" id="PF05257">
    <property type="entry name" value="CHAP"/>
    <property type="match status" value="1"/>
</dbReference>
<comment type="caution">
    <text evidence="4">The sequence shown here is derived from an EMBL/GenBank/DDBJ whole genome shotgun (WGS) entry which is preliminary data.</text>
</comment>
<feature type="domain" description="Tail spike" evidence="2">
    <location>
        <begin position="99"/>
        <end position="354"/>
    </location>
</feature>
<reference evidence="4 5" key="1">
    <citation type="submission" date="2016-04" db="EMBL/GenBank/DDBJ databases">
        <title>Draft genome of an Enterococcus thailandicus strain isolated from bovine feces.</title>
        <authorList>
            <person name="Beukers A.G."/>
            <person name="Zaheer R."/>
            <person name="Goji N."/>
            <person name="Cook S.R."/>
            <person name="Amoako K."/>
            <person name="Chaves A.V."/>
            <person name="Ward M.P."/>
            <person name="Mcallister T.A."/>
        </authorList>
    </citation>
    <scope>NUCLEOTIDE SEQUENCE [LARGE SCALE GENOMIC DNA]</scope>
    <source>
        <strain evidence="4 5">F0711D 46</strain>
    </source>
</reference>
<dbReference type="Proteomes" id="UP000078516">
    <property type="component" value="Unassembled WGS sequence"/>
</dbReference>
<dbReference type="InterPro" id="IPR041219">
    <property type="entry name" value="Phage_lysozyme2"/>
</dbReference>
<dbReference type="InterPro" id="IPR007921">
    <property type="entry name" value="CHAP_dom"/>
</dbReference>
<feature type="domain" description="Peptidase C51" evidence="1">
    <location>
        <begin position="867"/>
        <end position="954"/>
    </location>
</feature>
<dbReference type="SUPFAM" id="SSF54001">
    <property type="entry name" value="Cysteine proteinases"/>
    <property type="match status" value="1"/>
</dbReference>
<keyword evidence="5" id="KW-1185">Reference proteome</keyword>
<evidence type="ECO:0000313" key="4">
    <source>
        <dbReference type="EMBL" id="OAQ55005.1"/>
    </source>
</evidence>
<feature type="domain" description="Phage tail lysozyme" evidence="3">
    <location>
        <begin position="669"/>
        <end position="822"/>
    </location>
</feature>
<dbReference type="InterPro" id="IPR010572">
    <property type="entry name" value="Tail_dom"/>
</dbReference>
<name>A0A179EP20_ENTTH</name>
<sequence length="982" mass="109047">MNSTVYFFDNFQHLIKRKDVKNLIEVSQEKEITAEKKELLNDVLYVTTKFDETIANAQFMAVRESESSFSLYRITKVSDPNETLEFTGIGFAPDELDSYIISRVLAKNQSITSLLNELLAFTNGNWRLGYIEPELSKVTVTFDYLSVREALKQLQTFGMEFLFFCTLDADGIKDKWIEVHQQIGSLSNTRFTYGSKALTVIKEVDQSTIYTSIIGRGKGENVGNGQGKRLDFTNVEWKKASGDPLDKPKGQVFIEDPVATKKFGIPQKNGKMYKRETIVVFDDIDDPQELLKNTYLTLLDSARPLAQFRAEVTEGDVIGNTVTIHRYDKGYHYATRIYKTKINRLTGKTTVELGDNLTKDTRKQSAKVSTNLSDLETTKMNFYQSTEIGKYQDDIMRGAGENGGSVYQVNGIEAGVSNSREVYETVYMDGENIPNSKYFMIENNSGISFKQCKQGQWKTIKDVHNGPSTTAWSLDGQFNANFIRAGILNGVLVEGVMLKSAHRNMTYQAVLDRGSLEFQYYKETPEDLNYTNENWQKAVEGEVVGKIEGTSGAGKPNGFAVIQYPGQIFSINSAYESGSSRAVFQIPKESNGEKRKYKLLGEGTFSEGKVVFKNDVTFEGKVQVNGRLDAKELYINGQKVIPGQNGGPNPGGGTSTGGYPAELTTDTEKWAWDWWAFALANGYSPIAAASILGNISRETGGTMNPDSDQISGPAYGWTQWDGSAYPLIGAATWDGREYVQRLITAARITQDYRSSAAQARLIEWCMYNGQWIGAVNPLSVEAFKNVEDLYTGTYAFLKNYERAGAEALSERVEAATYWYNKFKDLKASESTGEEGLKHLETLLNQRIGNGQCYGLSAEYSGYLGGCGLGAGTQYGLSHVIGNTSAASDIGIAYDWDAVGWKVIQNPTYDQLVVGAIINWARGGRVGTWFADDTYGHTGVIRGLDNNRIQTYEQNTELGMICGKLDREYFSASAIASIVVPVK</sequence>
<evidence type="ECO:0000313" key="5">
    <source>
        <dbReference type="Proteomes" id="UP000078516"/>
    </source>
</evidence>
<evidence type="ECO:0000259" key="2">
    <source>
        <dbReference type="Pfam" id="PF06605"/>
    </source>
</evidence>
<dbReference type="InterPro" id="IPR007119">
    <property type="entry name" value="Phage_tail_spike_N"/>
</dbReference>
<accession>A0A179EP20</accession>
<organism evidence="4 5">
    <name type="scientific">Enterococcus thailandicus</name>
    <dbReference type="NCBI Taxonomy" id="417368"/>
    <lineage>
        <taxon>Bacteria</taxon>
        <taxon>Bacillati</taxon>
        <taxon>Bacillota</taxon>
        <taxon>Bacilli</taxon>
        <taxon>Lactobacillales</taxon>
        <taxon>Enterococcaceae</taxon>
        <taxon>Enterococcus</taxon>
    </lineage>
</organism>
<gene>
    <name evidence="4" type="ORF">A6E74_10420</name>
</gene>
<protein>
    <recommendedName>
        <fullName evidence="6">Peptidase C51 domain-containing protein</fullName>
    </recommendedName>
</protein>
<dbReference type="Pfam" id="PF18013">
    <property type="entry name" value="Phage_lysozyme2"/>
    <property type="match status" value="1"/>
</dbReference>
<evidence type="ECO:0000259" key="1">
    <source>
        <dbReference type="Pfam" id="PF05257"/>
    </source>
</evidence>
<dbReference type="EMBL" id="LWMN01000016">
    <property type="protein sequence ID" value="OAQ55005.1"/>
    <property type="molecule type" value="Genomic_DNA"/>
</dbReference>
<dbReference type="InterPro" id="IPR038765">
    <property type="entry name" value="Papain-like_cys_pep_sf"/>
</dbReference>
<proteinExistence type="predicted"/>
<dbReference type="Pfam" id="PF06605">
    <property type="entry name" value="Prophage_tail"/>
    <property type="match status" value="1"/>
</dbReference>
<evidence type="ECO:0000259" key="3">
    <source>
        <dbReference type="Pfam" id="PF18013"/>
    </source>
</evidence>
<dbReference type="AlphaFoldDB" id="A0A179EP20"/>